<sequence length="60" mass="7007">MKCEQNEPFTTDEINEITSKMNELARGGIVPLRKHVTIDMVRVCRTKTEVKSNFLFFWSS</sequence>
<dbReference type="InterPro" id="IPR019688">
    <property type="entry name" value="DUF2533"/>
</dbReference>
<organism evidence="1 2">
    <name type="scientific">Bacillus safensis</name>
    <dbReference type="NCBI Taxonomy" id="561879"/>
    <lineage>
        <taxon>Bacteria</taxon>
        <taxon>Bacillati</taxon>
        <taxon>Bacillota</taxon>
        <taxon>Bacilli</taxon>
        <taxon>Bacillales</taxon>
        <taxon>Bacillaceae</taxon>
        <taxon>Bacillus</taxon>
    </lineage>
</organism>
<dbReference type="AlphaFoldDB" id="A0A5S9MF53"/>
<gene>
    <name evidence="1" type="ORF">BsIDN1_38240</name>
</gene>
<accession>A0A5S9MF53</accession>
<dbReference type="Pfam" id="PF10752">
    <property type="entry name" value="DUF2533"/>
    <property type="match status" value="1"/>
</dbReference>
<evidence type="ECO:0000313" key="2">
    <source>
        <dbReference type="Proteomes" id="UP000464658"/>
    </source>
</evidence>
<dbReference type="Proteomes" id="UP000464658">
    <property type="component" value="Chromosome"/>
</dbReference>
<name>A0A5S9MF53_BACIA</name>
<proteinExistence type="predicted"/>
<protein>
    <submittedName>
        <fullName evidence="1">Uncharacterized protein</fullName>
    </submittedName>
</protein>
<dbReference type="EMBL" id="AP021906">
    <property type="protein sequence ID" value="BBP90206.1"/>
    <property type="molecule type" value="Genomic_DNA"/>
</dbReference>
<evidence type="ECO:0000313" key="1">
    <source>
        <dbReference type="EMBL" id="BBP90206.1"/>
    </source>
</evidence>
<reference evidence="1 2" key="1">
    <citation type="submission" date="2019-12" db="EMBL/GenBank/DDBJ databases">
        <title>Full genome sequence of a Bacillus safensis strain isolated from commercially available natto in Indonesia.</title>
        <authorList>
            <person name="Yoshida M."/>
            <person name="Uomi M."/>
            <person name="Waturangi D."/>
            <person name="Ekaputri J.J."/>
            <person name="Setiamarga D.H.E."/>
        </authorList>
    </citation>
    <scope>NUCLEOTIDE SEQUENCE [LARGE SCALE GENOMIC DNA]</scope>
    <source>
        <strain evidence="1 2">IDN1</strain>
    </source>
</reference>